<comment type="caution">
    <text evidence="3">The sequence shown here is derived from an EMBL/GenBank/DDBJ whole genome shotgun (WGS) entry which is preliminary data.</text>
</comment>
<keyword evidence="1" id="KW-0175">Coiled coil</keyword>
<name>A0A084INL4_SALHC</name>
<protein>
    <submittedName>
        <fullName evidence="3">Uncharacterized protein</fullName>
    </submittedName>
</protein>
<dbReference type="EMBL" id="APNK01000005">
    <property type="protein sequence ID" value="KEZ78298.1"/>
    <property type="molecule type" value="Genomic_DNA"/>
</dbReference>
<evidence type="ECO:0000256" key="2">
    <source>
        <dbReference type="SAM" id="Phobius"/>
    </source>
</evidence>
<evidence type="ECO:0000313" key="3">
    <source>
        <dbReference type="EMBL" id="KEZ78298.1"/>
    </source>
</evidence>
<sequence>MSPNQNITAGRLALAFVAMLIIPTIVGIVSGIVVAKYSSSQRSSIESARQLRNTVTSLQRVVDQLQSKFANLDDLPTQGDQAMVLYRVQQLEDHMKSNDGRIENLNNTQIRICQKVDMVCAGKNAVWMKPWPDRRLEALQVAVTGRPWPPRPRRDRRVRVALHDTFAAHRYLIEPVRIE</sequence>
<evidence type="ECO:0000313" key="4">
    <source>
        <dbReference type="Proteomes" id="UP000028302"/>
    </source>
</evidence>
<keyword evidence="2" id="KW-0812">Transmembrane</keyword>
<evidence type="ECO:0000256" key="1">
    <source>
        <dbReference type="SAM" id="Coils"/>
    </source>
</evidence>
<reference evidence="3 4" key="1">
    <citation type="submission" date="2013-03" db="EMBL/GenBank/DDBJ databases">
        <title>Salinisphaera hydrothermalis C41B8 Genome Sequencing.</title>
        <authorList>
            <person name="Li C."/>
            <person name="Lai Q."/>
            <person name="Shao Z."/>
        </authorList>
    </citation>
    <scope>NUCLEOTIDE SEQUENCE [LARGE SCALE GENOMIC DNA]</scope>
    <source>
        <strain evidence="3 4">C41B8</strain>
    </source>
</reference>
<proteinExistence type="predicted"/>
<feature type="transmembrane region" description="Helical" evidence="2">
    <location>
        <begin position="12"/>
        <end position="35"/>
    </location>
</feature>
<keyword evidence="4" id="KW-1185">Reference proteome</keyword>
<dbReference type="RefSeq" id="WP_037335151.1">
    <property type="nucleotide sequence ID" value="NZ_APNK01000005.1"/>
</dbReference>
<dbReference type="Proteomes" id="UP000028302">
    <property type="component" value="Unassembled WGS sequence"/>
</dbReference>
<feature type="coiled-coil region" evidence="1">
    <location>
        <begin position="48"/>
        <end position="108"/>
    </location>
</feature>
<gene>
    <name evidence="3" type="ORF">C41B8_05333</name>
</gene>
<dbReference type="STRING" id="1304275.C41B8_05333"/>
<keyword evidence="2" id="KW-0472">Membrane</keyword>
<keyword evidence="2" id="KW-1133">Transmembrane helix</keyword>
<organism evidence="3 4">
    <name type="scientific">Salinisphaera hydrothermalis (strain C41B8)</name>
    <dbReference type="NCBI Taxonomy" id="1304275"/>
    <lineage>
        <taxon>Bacteria</taxon>
        <taxon>Pseudomonadati</taxon>
        <taxon>Pseudomonadota</taxon>
        <taxon>Gammaproteobacteria</taxon>
        <taxon>Salinisphaerales</taxon>
        <taxon>Salinisphaeraceae</taxon>
        <taxon>Salinisphaera</taxon>
    </lineage>
</organism>
<accession>A0A084INL4</accession>
<dbReference type="AlphaFoldDB" id="A0A084INL4"/>